<reference evidence="1" key="1">
    <citation type="journal article" date="2021" name="bioRxiv">
        <title>Whole Genome Assembly and Annotation of Northern Wild Rice, Zizania palustris L., Supports a Whole Genome Duplication in the Zizania Genus.</title>
        <authorList>
            <person name="Haas M."/>
            <person name="Kono T."/>
            <person name="Macchietto M."/>
            <person name="Millas R."/>
            <person name="McGilp L."/>
            <person name="Shao M."/>
            <person name="Duquette J."/>
            <person name="Hirsch C.N."/>
            <person name="Kimball J."/>
        </authorList>
    </citation>
    <scope>NUCLEOTIDE SEQUENCE</scope>
    <source>
        <tissue evidence="1">Fresh leaf tissue</tissue>
    </source>
</reference>
<evidence type="ECO:0008006" key="3">
    <source>
        <dbReference type="Google" id="ProtNLM"/>
    </source>
</evidence>
<protein>
    <recommendedName>
        <fullName evidence="3">RRM domain-containing protein</fullName>
    </recommendedName>
</protein>
<accession>A0A8J5S2Q8</accession>
<evidence type="ECO:0000313" key="2">
    <source>
        <dbReference type="Proteomes" id="UP000729402"/>
    </source>
</evidence>
<gene>
    <name evidence="1" type="ORF">GUJ93_ZPchr0005g16341</name>
</gene>
<organism evidence="1 2">
    <name type="scientific">Zizania palustris</name>
    <name type="common">Northern wild rice</name>
    <dbReference type="NCBI Taxonomy" id="103762"/>
    <lineage>
        <taxon>Eukaryota</taxon>
        <taxon>Viridiplantae</taxon>
        <taxon>Streptophyta</taxon>
        <taxon>Embryophyta</taxon>
        <taxon>Tracheophyta</taxon>
        <taxon>Spermatophyta</taxon>
        <taxon>Magnoliopsida</taxon>
        <taxon>Liliopsida</taxon>
        <taxon>Poales</taxon>
        <taxon>Poaceae</taxon>
        <taxon>BOP clade</taxon>
        <taxon>Oryzoideae</taxon>
        <taxon>Oryzeae</taxon>
        <taxon>Zizaniinae</taxon>
        <taxon>Zizania</taxon>
    </lineage>
</organism>
<evidence type="ECO:0000313" key="1">
    <source>
        <dbReference type="EMBL" id="KAG8067535.1"/>
    </source>
</evidence>
<proteinExistence type="predicted"/>
<sequence>MAAPWWDDNYHELVSGREYRVYVRNLPWSVDGPYLTDAFDDYGAVHSEVSVSYRSIDLRRRRCCCLRSFRLVYLVC</sequence>
<dbReference type="EMBL" id="JAAALK010000284">
    <property type="protein sequence ID" value="KAG8067535.1"/>
    <property type="molecule type" value="Genomic_DNA"/>
</dbReference>
<name>A0A8J5S2Q8_ZIZPA</name>
<keyword evidence="2" id="KW-1185">Reference proteome</keyword>
<reference evidence="1" key="2">
    <citation type="submission" date="2021-02" db="EMBL/GenBank/DDBJ databases">
        <authorList>
            <person name="Kimball J.A."/>
            <person name="Haas M.W."/>
            <person name="Macchietto M."/>
            <person name="Kono T."/>
            <person name="Duquette J."/>
            <person name="Shao M."/>
        </authorList>
    </citation>
    <scope>NUCLEOTIDE SEQUENCE</scope>
    <source>
        <tissue evidence="1">Fresh leaf tissue</tissue>
    </source>
</reference>
<dbReference type="AlphaFoldDB" id="A0A8J5S2Q8"/>
<comment type="caution">
    <text evidence="1">The sequence shown here is derived from an EMBL/GenBank/DDBJ whole genome shotgun (WGS) entry which is preliminary data.</text>
</comment>
<dbReference type="Proteomes" id="UP000729402">
    <property type="component" value="Unassembled WGS sequence"/>
</dbReference>